<dbReference type="PIRSF" id="PIRSF000460">
    <property type="entry name" value="Pprylas_GlgP"/>
    <property type="match status" value="1"/>
</dbReference>
<protein>
    <recommendedName>
        <fullName evidence="4">glycogen phosphorylase</fullName>
        <ecNumber evidence="4">2.4.1.1</ecNumber>
    </recommendedName>
</protein>
<dbReference type="Gene3D" id="3.40.50.2000">
    <property type="entry name" value="Glycogen Phosphorylase B"/>
    <property type="match status" value="3"/>
</dbReference>
<evidence type="ECO:0000259" key="12">
    <source>
        <dbReference type="Pfam" id="PF11897"/>
    </source>
</evidence>
<gene>
    <name evidence="13" type="ORF">SAMN05216377_106108</name>
</gene>
<dbReference type="EC" id="2.4.1.1" evidence="4"/>
<keyword evidence="6" id="KW-0328">Glycosyltransferase</keyword>
<dbReference type="Pfam" id="PF11897">
    <property type="entry name" value="DUF3417"/>
    <property type="match status" value="1"/>
</dbReference>
<dbReference type="SUPFAM" id="SSF53756">
    <property type="entry name" value="UDP-Glycosyltransferase/glycogen phosphorylase"/>
    <property type="match status" value="1"/>
</dbReference>
<evidence type="ECO:0000256" key="8">
    <source>
        <dbReference type="ARBA" id="ARBA00022898"/>
    </source>
</evidence>
<evidence type="ECO:0000256" key="7">
    <source>
        <dbReference type="ARBA" id="ARBA00022679"/>
    </source>
</evidence>
<dbReference type="Pfam" id="PF00343">
    <property type="entry name" value="Phosphorylase"/>
    <property type="match status" value="1"/>
</dbReference>
<dbReference type="AlphaFoldDB" id="A0A1G7N1G7"/>
<comment type="similarity">
    <text evidence="3">Belongs to the glycogen phosphorylase family.</text>
</comment>
<dbReference type="InterPro" id="IPR000811">
    <property type="entry name" value="Glyco_trans_35"/>
</dbReference>
<evidence type="ECO:0000313" key="14">
    <source>
        <dbReference type="Proteomes" id="UP000198967"/>
    </source>
</evidence>
<comment type="catalytic activity">
    <reaction evidence="1">
        <text>[(1-&gt;4)-alpha-D-glucosyl](n) + phosphate = [(1-&gt;4)-alpha-D-glucosyl](n-1) + alpha-D-glucose 1-phosphate</text>
        <dbReference type="Rhea" id="RHEA:41732"/>
        <dbReference type="Rhea" id="RHEA-COMP:9584"/>
        <dbReference type="Rhea" id="RHEA-COMP:9586"/>
        <dbReference type="ChEBI" id="CHEBI:15444"/>
        <dbReference type="ChEBI" id="CHEBI:43474"/>
        <dbReference type="ChEBI" id="CHEBI:58601"/>
        <dbReference type="EC" id="2.4.1.1"/>
    </reaction>
</comment>
<proteinExistence type="inferred from homology"/>
<dbReference type="RefSeq" id="WP_093081845.1">
    <property type="nucleotide sequence ID" value="NZ_FNBE01000006.1"/>
</dbReference>
<comment type="function">
    <text evidence="10">Phosphorylase is an important allosteric enzyme in carbohydrate metabolism. Enzymes from different sources differ in their regulatory mechanisms and in their natural substrates. However, all known phosphorylases share catalytic and structural properties.</text>
</comment>
<dbReference type="STRING" id="366584.SAMN05216377_106108"/>
<keyword evidence="14" id="KW-1185">Reference proteome</keyword>
<dbReference type="GO" id="GO:0005975">
    <property type="term" value="P:carbohydrate metabolic process"/>
    <property type="evidence" value="ECO:0007669"/>
    <property type="project" value="InterPro"/>
</dbReference>
<evidence type="ECO:0000313" key="13">
    <source>
        <dbReference type="EMBL" id="SDF67893.1"/>
    </source>
</evidence>
<evidence type="ECO:0000256" key="9">
    <source>
        <dbReference type="ARBA" id="ARBA00023277"/>
    </source>
</evidence>
<evidence type="ECO:0000256" key="4">
    <source>
        <dbReference type="ARBA" id="ARBA00012591"/>
    </source>
</evidence>
<dbReference type="InterPro" id="IPR024517">
    <property type="entry name" value="Glycogen_phosphorylase_DUF3417"/>
</dbReference>
<dbReference type="InterPro" id="IPR011834">
    <property type="entry name" value="Agluc_phsphrylas"/>
</dbReference>
<keyword evidence="5" id="KW-0021">Allosteric enzyme</keyword>
<reference evidence="13 14" key="1">
    <citation type="submission" date="2016-10" db="EMBL/GenBank/DDBJ databases">
        <authorList>
            <person name="de Groot N.N."/>
        </authorList>
    </citation>
    <scope>NUCLEOTIDE SEQUENCE [LARGE SCALE GENOMIC DNA]</scope>
    <source>
        <strain evidence="13 14">CGMCC 4.3143</strain>
    </source>
</reference>
<dbReference type="InterPro" id="IPR035090">
    <property type="entry name" value="Pyridoxal_P_attach_site"/>
</dbReference>
<evidence type="ECO:0000256" key="5">
    <source>
        <dbReference type="ARBA" id="ARBA00022533"/>
    </source>
</evidence>
<evidence type="ECO:0000256" key="3">
    <source>
        <dbReference type="ARBA" id="ARBA00006047"/>
    </source>
</evidence>
<evidence type="ECO:0000256" key="6">
    <source>
        <dbReference type="ARBA" id="ARBA00022676"/>
    </source>
</evidence>
<keyword evidence="8 11" id="KW-0663">Pyridoxal phosphate</keyword>
<evidence type="ECO:0000256" key="2">
    <source>
        <dbReference type="ARBA" id="ARBA00001933"/>
    </source>
</evidence>
<dbReference type="NCBIfam" id="TIGR02094">
    <property type="entry name" value="more_P_ylases"/>
    <property type="match status" value="1"/>
</dbReference>
<dbReference type="PANTHER" id="PTHR42655:SF1">
    <property type="entry name" value="GLYCOGEN PHOSPHORYLASE"/>
    <property type="match status" value="1"/>
</dbReference>
<comment type="cofactor">
    <cofactor evidence="2">
        <name>pyridoxal 5'-phosphate</name>
        <dbReference type="ChEBI" id="CHEBI:597326"/>
    </cofactor>
</comment>
<keyword evidence="7" id="KW-0808">Transferase</keyword>
<keyword evidence="9" id="KW-0119">Carbohydrate metabolism</keyword>
<dbReference type="GO" id="GO:0030170">
    <property type="term" value="F:pyridoxal phosphate binding"/>
    <property type="evidence" value="ECO:0007669"/>
    <property type="project" value="InterPro"/>
</dbReference>
<sequence length="830" mass="91031">MRALRRFTVRAQLPEPLAPLQTLATNLRWSWHPATRELFAALDPAAWERSGEDPVRLLGEIPSSTLRELAEDAELVAQVRDRAADLERYLTEDRWYQVQQDLPAAIAYFSMEFGVSEVLPNYSGGLGVLAGDHLKAASDLGVPLVAVGLLYQSGYFRQSLSLDGWQLEHYPVLDPQGLPLQLLTDGAGAPVLVEVAMPEGRTLAARVWQAGVGRVPLLLLDTDIEDNDADLRAVTDRLYGGDQDHRIKQEILIGVGGVRAVRAYCRATGHPVPEVFHTNEGHAGFLGLERIRELQSEDLDFDQALAAVRAGTVFTTHTPVPAGIDRFPLDLVRRYLTDALLPGVPTDRLLAMGAEDDPSMFNMAHMGLRLAQRANGVSKLHGEVSRGMFGGLWAGFDADEVPIGSVTNGVHGHTWENPDVASLVGEPGRPVTAGDAELWGLRNALRARLVDEVRRRVRAAWLERGASTPELSWTDHVFDPDVLTVGFARRVPTYKRLTLMLRDPDRLRDLLLDPHRPVQLIVAGKSHPADDGGKALIQQIVRFADDPAVRHRIVFLPDYDMSMARYLYWGCDVWLNNPLRPLEACGTSGMKSALNGGLNLSIRDGWWDELYDGANGWAIPTADGIDDPHKRDDLEANALYELLATRVAPAFYERDEGVPAKWTGLVRHTLETLRPEVQATRMVREYVEGWYAPAARAARVVTESAFAGARAVAAYRARLNAAWTKVQVAGVDASGLPDTPVVGAPMTVRAVVDLNGLTPEDVTVEAIVGRVDDSDELKDTVRVPMKHLGDERFEAVVPLPHAGLAGYTVRVLPTHPLLASQAELGKVVLA</sequence>
<feature type="modified residue" description="N6-(pyridoxal phosphate)lysine" evidence="11">
    <location>
        <position position="591"/>
    </location>
</feature>
<dbReference type="InterPro" id="IPR052182">
    <property type="entry name" value="Glycogen/Maltodextrin_Phosph"/>
</dbReference>
<dbReference type="EMBL" id="FNBE01000006">
    <property type="protein sequence ID" value="SDF67893.1"/>
    <property type="molecule type" value="Genomic_DNA"/>
</dbReference>
<evidence type="ECO:0000256" key="10">
    <source>
        <dbReference type="ARBA" id="ARBA00025174"/>
    </source>
</evidence>
<evidence type="ECO:0000256" key="1">
    <source>
        <dbReference type="ARBA" id="ARBA00001275"/>
    </source>
</evidence>
<dbReference type="PROSITE" id="PS00102">
    <property type="entry name" value="PHOSPHORYLASE"/>
    <property type="match status" value="1"/>
</dbReference>
<name>A0A1G7N1G7_PSEOR</name>
<dbReference type="PANTHER" id="PTHR42655">
    <property type="entry name" value="GLYCOGEN PHOSPHORYLASE"/>
    <property type="match status" value="1"/>
</dbReference>
<feature type="domain" description="DUF3417" evidence="12">
    <location>
        <begin position="13"/>
        <end position="119"/>
    </location>
</feature>
<accession>A0A1G7N1G7</accession>
<organism evidence="13 14">
    <name type="scientific">Pseudonocardia oroxyli</name>
    <dbReference type="NCBI Taxonomy" id="366584"/>
    <lineage>
        <taxon>Bacteria</taxon>
        <taxon>Bacillati</taxon>
        <taxon>Actinomycetota</taxon>
        <taxon>Actinomycetes</taxon>
        <taxon>Pseudonocardiales</taxon>
        <taxon>Pseudonocardiaceae</taxon>
        <taxon>Pseudonocardia</taxon>
    </lineage>
</organism>
<evidence type="ECO:0000256" key="11">
    <source>
        <dbReference type="PIRSR" id="PIRSR000460-1"/>
    </source>
</evidence>
<dbReference type="Proteomes" id="UP000198967">
    <property type="component" value="Unassembled WGS sequence"/>
</dbReference>
<dbReference type="OrthoDB" id="9760804at2"/>
<dbReference type="GO" id="GO:0008184">
    <property type="term" value="F:glycogen phosphorylase activity"/>
    <property type="evidence" value="ECO:0007669"/>
    <property type="project" value="InterPro"/>
</dbReference>